<reference evidence="2" key="2">
    <citation type="journal article" date="2019" name="Mol. Phylogenet. Evol.">
        <title>Reassessment of the classification of bryopsidales (chlorophyta) based on chloroplast phylogenomic analyses.</title>
        <authorList>
            <person name="Cremen M.C."/>
            <person name="Leliaert F."/>
            <person name="West J."/>
            <person name="Lam D.W."/>
            <person name="Shimada S."/>
            <person name="Lopez-Bautista J.M."/>
            <person name="Verbruggen H."/>
        </authorList>
    </citation>
    <scope>NUCLEOTIDE SEQUENCE</scope>
</reference>
<organism evidence="2">
    <name type="scientific">Pseudobryopsis hainanensis</name>
    <dbReference type="NCBI Taxonomy" id="2320808"/>
    <lineage>
        <taxon>Eukaryota</taxon>
        <taxon>Viridiplantae</taxon>
        <taxon>Chlorophyta</taxon>
        <taxon>core chlorophytes</taxon>
        <taxon>Ulvophyceae</taxon>
        <taxon>TCBD clade</taxon>
        <taxon>Bryopsidales</taxon>
        <taxon>Bryopsidineae</taxon>
        <taxon>Pseudobryopsidaceae</taxon>
        <taxon>Pseudobryopsis</taxon>
    </lineage>
</organism>
<gene>
    <name evidence="2" type="primary">orf187</name>
</gene>
<keyword evidence="2" id="KW-0934">Plastid</keyword>
<name>A0A3S5X1K4_9CHLO</name>
<dbReference type="InterPro" id="IPR004860">
    <property type="entry name" value="LAGLIDADG_dom"/>
</dbReference>
<dbReference type="InterPro" id="IPR027434">
    <property type="entry name" value="Homing_endonucl"/>
</dbReference>
<dbReference type="AlphaFoldDB" id="A0A3S5X1K4"/>
<dbReference type="PANTHER" id="PTHR36181">
    <property type="entry name" value="INTRON-ENCODED ENDONUCLEASE AI3-RELATED"/>
    <property type="match status" value="1"/>
</dbReference>
<sequence length="187" mass="21986">MNKRIEQIDPRDGHYIAGFTDGEGSFNVSFRPRKDYLLGWKITPVFNISQDEKDILAWIKHILACGTIRARKDGVWAYEVNNKQALIKRIVPFFERFAFRSTKKRRQFQNFKRILELRAKEPSMTLGTLKQIITARNQSRKPSRKRTYSNGEILQRAEYYWTINRDTIQGRNKNANKESSETNTPNA</sequence>
<dbReference type="EMBL" id="MH591091">
    <property type="protein sequence ID" value="AYC64217.1"/>
    <property type="molecule type" value="Genomic_DNA"/>
</dbReference>
<feature type="domain" description="Homing endonuclease LAGLIDADG" evidence="1">
    <location>
        <begin position="16"/>
        <end position="114"/>
    </location>
</feature>
<geneLocation type="chloroplast" evidence="2"/>
<accession>A0A3S5X1K4</accession>
<dbReference type="GO" id="GO:0004519">
    <property type="term" value="F:endonuclease activity"/>
    <property type="evidence" value="ECO:0007669"/>
    <property type="project" value="InterPro"/>
</dbReference>
<reference evidence="2" key="1">
    <citation type="submission" date="2018-07" db="EMBL/GenBank/DDBJ databases">
        <authorList>
            <person name="Cremen M.C."/>
            <person name="Leliaert F."/>
            <person name="West J."/>
            <person name="Lam D.W."/>
            <person name="Shimada S."/>
            <person name="Lopez-Bautista J.M."/>
            <person name="Verbruggen H."/>
        </authorList>
    </citation>
    <scope>NUCLEOTIDE SEQUENCE</scope>
</reference>
<dbReference type="Gene3D" id="3.10.28.10">
    <property type="entry name" value="Homing endonucleases"/>
    <property type="match status" value="1"/>
</dbReference>
<dbReference type="GO" id="GO:0005739">
    <property type="term" value="C:mitochondrion"/>
    <property type="evidence" value="ECO:0007669"/>
    <property type="project" value="UniProtKB-ARBA"/>
</dbReference>
<evidence type="ECO:0000313" key="2">
    <source>
        <dbReference type="EMBL" id="AYC64217.1"/>
    </source>
</evidence>
<dbReference type="InterPro" id="IPR051289">
    <property type="entry name" value="LAGLIDADG_Endonuclease"/>
</dbReference>
<dbReference type="PANTHER" id="PTHR36181:SF4">
    <property type="entry name" value="LAGLIDADG ENDONUCLEASE"/>
    <property type="match status" value="1"/>
</dbReference>
<proteinExistence type="predicted"/>
<protein>
    <recommendedName>
        <fullName evidence="1">Homing endonuclease LAGLIDADG domain-containing protein</fullName>
    </recommendedName>
</protein>
<dbReference type="Pfam" id="PF00961">
    <property type="entry name" value="LAGLIDADG_1"/>
    <property type="match status" value="1"/>
</dbReference>
<dbReference type="SUPFAM" id="SSF55608">
    <property type="entry name" value="Homing endonucleases"/>
    <property type="match status" value="1"/>
</dbReference>
<evidence type="ECO:0000259" key="1">
    <source>
        <dbReference type="Pfam" id="PF00961"/>
    </source>
</evidence>
<keyword evidence="2" id="KW-0150">Chloroplast</keyword>